<dbReference type="AlphaFoldDB" id="A0AA94EEZ4"/>
<keyword evidence="1" id="KW-0813">Transport</keyword>
<sequence length="163" mass="17811">MLTVVSDLFPISAPASGRLCCLDDQHPAFVHNRIFGNGPLLDVAGNQIVAPFSAVVDDISASGDYIRLRHPSASVLTLILGDGRCFQQHPALVRQVKRHQQVQKGDVLLNLNQSLLRASDPQQRRLAVLLEPAPTLPDSFHWAESGAISLLDSIIFDDKQENS</sequence>
<dbReference type="Pfam" id="PF00358">
    <property type="entry name" value="PTS_EIIA_1"/>
    <property type="match status" value="1"/>
</dbReference>
<protein>
    <recommendedName>
        <fullName evidence="4">PTS EIIA type-1 domain-containing protein</fullName>
    </recommendedName>
</protein>
<evidence type="ECO:0000256" key="3">
    <source>
        <dbReference type="ARBA" id="ARBA00022679"/>
    </source>
</evidence>
<evidence type="ECO:0000256" key="2">
    <source>
        <dbReference type="ARBA" id="ARBA00022597"/>
    </source>
</evidence>
<feature type="domain" description="PTS EIIA type-1" evidence="4">
    <location>
        <begin position="11"/>
        <end position="124"/>
    </location>
</feature>
<comment type="caution">
    <text evidence="5">The sequence shown here is derived from an EMBL/GenBank/DDBJ whole genome shotgun (WGS) entry which is preliminary data.</text>
</comment>
<dbReference type="GO" id="GO:0016740">
    <property type="term" value="F:transferase activity"/>
    <property type="evidence" value="ECO:0007669"/>
    <property type="project" value="UniProtKB-KW"/>
</dbReference>
<gene>
    <name evidence="5" type="ORF">CWE23_08345</name>
</gene>
<dbReference type="Proteomes" id="UP000286680">
    <property type="component" value="Unassembled WGS sequence"/>
</dbReference>
<reference evidence="6" key="1">
    <citation type="journal article" date="2018" name="Front. Microbiol.">
        <title>Genome-Based Analysis Reveals the Taxonomy and Diversity of the Family Idiomarinaceae.</title>
        <authorList>
            <person name="Liu Y."/>
            <person name="Lai Q."/>
            <person name="Shao Z."/>
        </authorList>
    </citation>
    <scope>NUCLEOTIDE SEQUENCE [LARGE SCALE GENOMIC DNA]</scope>
    <source>
        <strain evidence="6">SN-14</strain>
    </source>
</reference>
<proteinExistence type="predicted"/>
<dbReference type="InterPro" id="IPR011055">
    <property type="entry name" value="Dup_hybrid_motif"/>
</dbReference>
<evidence type="ECO:0000313" key="6">
    <source>
        <dbReference type="Proteomes" id="UP000286680"/>
    </source>
</evidence>
<evidence type="ECO:0000256" key="1">
    <source>
        <dbReference type="ARBA" id="ARBA00022448"/>
    </source>
</evidence>
<evidence type="ECO:0000259" key="4">
    <source>
        <dbReference type="Pfam" id="PF00358"/>
    </source>
</evidence>
<dbReference type="InterPro" id="IPR001127">
    <property type="entry name" value="PTS_EIIA_1_perm"/>
</dbReference>
<organism evidence="5 6">
    <name type="scientific">Idiomarina aquatica</name>
    <dbReference type="NCBI Taxonomy" id="1327752"/>
    <lineage>
        <taxon>Bacteria</taxon>
        <taxon>Pseudomonadati</taxon>
        <taxon>Pseudomonadota</taxon>
        <taxon>Gammaproteobacteria</taxon>
        <taxon>Alteromonadales</taxon>
        <taxon>Idiomarinaceae</taxon>
        <taxon>Idiomarina</taxon>
    </lineage>
</organism>
<keyword evidence="2" id="KW-0762">Sugar transport</keyword>
<dbReference type="GO" id="GO:0009401">
    <property type="term" value="P:phosphoenolpyruvate-dependent sugar phosphotransferase system"/>
    <property type="evidence" value="ECO:0007669"/>
    <property type="project" value="InterPro"/>
</dbReference>
<dbReference type="Gene3D" id="2.70.70.10">
    <property type="entry name" value="Glucose Permease (Domain IIA)"/>
    <property type="match status" value="1"/>
</dbReference>
<keyword evidence="3" id="KW-0808">Transferase</keyword>
<dbReference type="SUPFAM" id="SSF51261">
    <property type="entry name" value="Duplicated hybrid motif"/>
    <property type="match status" value="1"/>
</dbReference>
<name>A0AA94EEZ4_9GAMM</name>
<accession>A0AA94EEZ4</accession>
<dbReference type="EMBL" id="PIPS01000002">
    <property type="protein sequence ID" value="RUO43349.1"/>
    <property type="molecule type" value="Genomic_DNA"/>
</dbReference>
<evidence type="ECO:0000313" key="5">
    <source>
        <dbReference type="EMBL" id="RUO43349.1"/>
    </source>
</evidence>
<keyword evidence="6" id="KW-1185">Reference proteome</keyword>